<evidence type="ECO:0000256" key="11">
    <source>
        <dbReference type="RuleBase" id="RU368011"/>
    </source>
</evidence>
<dbReference type="InterPro" id="IPR013252">
    <property type="entry name" value="Ndc80_Spc24"/>
</dbReference>
<comment type="subunit">
    <text evidence="11">Component of the NDC80 complex.</text>
</comment>
<evidence type="ECO:0000256" key="9">
    <source>
        <dbReference type="ARBA" id="ARBA00023306"/>
    </source>
</evidence>
<dbReference type="AlphaFoldDB" id="A0A074VR79"/>
<evidence type="ECO:0000256" key="3">
    <source>
        <dbReference type="ARBA" id="ARBA00022454"/>
    </source>
</evidence>
<dbReference type="SUPFAM" id="SSF143026">
    <property type="entry name" value="Kinetochore globular domain"/>
    <property type="match status" value="1"/>
</dbReference>
<keyword evidence="4 11" id="KW-0132">Cell division</keyword>
<feature type="coiled-coil region" evidence="12">
    <location>
        <begin position="97"/>
        <end position="138"/>
    </location>
</feature>
<accession>A0A074VR79</accession>
<keyword evidence="7 12" id="KW-0175">Coiled coil</keyword>
<organism evidence="14 15">
    <name type="scientific">Aureobasidium melanogenum (strain CBS 110374)</name>
    <name type="common">Aureobasidium pullulans var. melanogenum</name>
    <dbReference type="NCBI Taxonomy" id="1043003"/>
    <lineage>
        <taxon>Eukaryota</taxon>
        <taxon>Fungi</taxon>
        <taxon>Dikarya</taxon>
        <taxon>Ascomycota</taxon>
        <taxon>Pezizomycotina</taxon>
        <taxon>Dothideomycetes</taxon>
        <taxon>Dothideomycetidae</taxon>
        <taxon>Dothideales</taxon>
        <taxon>Saccotheciaceae</taxon>
        <taxon>Aureobasidium</taxon>
    </lineage>
</organism>
<evidence type="ECO:0000256" key="8">
    <source>
        <dbReference type="ARBA" id="ARBA00023242"/>
    </source>
</evidence>
<dbReference type="PANTHER" id="PTHR22142">
    <property type="match status" value="1"/>
</dbReference>
<gene>
    <name evidence="14" type="ORF">M437DRAFT_47371</name>
</gene>
<keyword evidence="15" id="KW-1185">Reference proteome</keyword>
<evidence type="ECO:0000256" key="12">
    <source>
        <dbReference type="SAM" id="Coils"/>
    </source>
</evidence>
<evidence type="ECO:0000256" key="5">
    <source>
        <dbReference type="ARBA" id="ARBA00022776"/>
    </source>
</evidence>
<keyword evidence="3 11" id="KW-0158">Chromosome</keyword>
<evidence type="ECO:0000256" key="2">
    <source>
        <dbReference type="ARBA" id="ARBA00007804"/>
    </source>
</evidence>
<keyword evidence="5 11" id="KW-0498">Mitosis</keyword>
<dbReference type="InterPro" id="IPR038066">
    <property type="entry name" value="Spc24_Fungi_globular_sf"/>
</dbReference>
<dbReference type="Proteomes" id="UP000030672">
    <property type="component" value="Unassembled WGS sequence"/>
</dbReference>
<evidence type="ECO:0000313" key="15">
    <source>
        <dbReference type="Proteomes" id="UP000030672"/>
    </source>
</evidence>
<dbReference type="HOGENOM" id="CLU_091441_1_0_1"/>
<feature type="compositionally biased region" description="Basic and acidic residues" evidence="13">
    <location>
        <begin position="65"/>
        <end position="77"/>
    </location>
</feature>
<evidence type="ECO:0000313" key="14">
    <source>
        <dbReference type="EMBL" id="KEQ63265.1"/>
    </source>
</evidence>
<dbReference type="GO" id="GO:0008017">
    <property type="term" value="F:microtubule binding"/>
    <property type="evidence" value="ECO:0007669"/>
    <property type="project" value="TreeGrafter"/>
</dbReference>
<keyword evidence="6 11" id="KW-0995">Kinetochore</keyword>
<comment type="subcellular location">
    <subcellularLocation>
        <location evidence="1">Cytoplasm</location>
        <location evidence="1">Cytoskeleton</location>
        <location evidence="1">Microtubule organizing center</location>
    </subcellularLocation>
    <subcellularLocation>
        <location evidence="11">Nucleus</location>
    </subcellularLocation>
    <subcellularLocation>
        <location evidence="11">Chromosome</location>
        <location evidence="11">Centromere</location>
        <location evidence="11">Kinetochore</location>
    </subcellularLocation>
</comment>
<evidence type="ECO:0000256" key="10">
    <source>
        <dbReference type="ARBA" id="ARBA00023328"/>
    </source>
</evidence>
<keyword evidence="8 11" id="KW-0539">Nucleus</keyword>
<dbReference type="PANTHER" id="PTHR22142:SF2">
    <property type="entry name" value="KINETOCHORE PROTEIN SPC24"/>
    <property type="match status" value="1"/>
</dbReference>
<keyword evidence="10 11" id="KW-0137">Centromere</keyword>
<evidence type="ECO:0000256" key="6">
    <source>
        <dbReference type="ARBA" id="ARBA00022838"/>
    </source>
</evidence>
<dbReference type="GO" id="GO:0051301">
    <property type="term" value="P:cell division"/>
    <property type="evidence" value="ECO:0007669"/>
    <property type="project" value="UniProtKB-UniRule"/>
</dbReference>
<proteinExistence type="inferred from homology"/>
<sequence length="197" mass="22374">MVLFDEDPVTLIRQTTRNFHTDSDLQSISRIHSSLSTLRSARSLRLNAQHTQLAQLSRKAQHLRATHESEVSRHDPAAHASDILALDTEKFRVAKAANELEIEGERLGSEVHMLKKQLQRLEEQGDEVESAENKAEDEVVLKLGVYRSLGIDAEQDHNTGEFSRAVIRNTAKGSVNVVNLDPKFDRFFYANHFWNSM</sequence>
<dbReference type="GO" id="GO:0031262">
    <property type="term" value="C:Ndc80 complex"/>
    <property type="evidence" value="ECO:0007669"/>
    <property type="project" value="TreeGrafter"/>
</dbReference>
<evidence type="ECO:0000256" key="4">
    <source>
        <dbReference type="ARBA" id="ARBA00022618"/>
    </source>
</evidence>
<evidence type="ECO:0000256" key="1">
    <source>
        <dbReference type="ARBA" id="ARBA00004267"/>
    </source>
</evidence>
<dbReference type="GO" id="GO:0005634">
    <property type="term" value="C:nucleus"/>
    <property type="evidence" value="ECO:0007669"/>
    <property type="project" value="UniProtKB-SubCell"/>
</dbReference>
<comment type="similarity">
    <text evidence="2 11">Belongs to the SPC24 family.</text>
</comment>
<dbReference type="RefSeq" id="XP_040880288.1">
    <property type="nucleotide sequence ID" value="XM_041021441.1"/>
</dbReference>
<dbReference type="CDD" id="cd11565">
    <property type="entry name" value="RWD_Spc24"/>
    <property type="match status" value="1"/>
</dbReference>
<dbReference type="EMBL" id="KL584832">
    <property type="protein sequence ID" value="KEQ63265.1"/>
    <property type="molecule type" value="Genomic_DNA"/>
</dbReference>
<protein>
    <recommendedName>
        <fullName evidence="11">Kinetochore protein Spc24</fullName>
    </recommendedName>
</protein>
<evidence type="ECO:0000256" key="7">
    <source>
        <dbReference type="ARBA" id="ARBA00023054"/>
    </source>
</evidence>
<reference evidence="14 15" key="1">
    <citation type="journal article" date="2014" name="BMC Genomics">
        <title>Genome sequencing of four Aureobasidium pullulans varieties: biotechnological potential, stress tolerance, and description of new species.</title>
        <authorList>
            <person name="Gostin Ar C."/>
            <person name="Ohm R.A."/>
            <person name="Kogej T."/>
            <person name="Sonjak S."/>
            <person name="Turk M."/>
            <person name="Zajc J."/>
            <person name="Zalar P."/>
            <person name="Grube M."/>
            <person name="Sun H."/>
            <person name="Han J."/>
            <person name="Sharma A."/>
            <person name="Chiniquy J."/>
            <person name="Ngan C.Y."/>
            <person name="Lipzen A."/>
            <person name="Barry K."/>
            <person name="Grigoriev I.V."/>
            <person name="Gunde-Cimerman N."/>
        </authorList>
    </citation>
    <scope>NUCLEOTIDE SEQUENCE [LARGE SCALE GENOMIC DNA]</scope>
    <source>
        <strain evidence="14 15">CBS 110374</strain>
    </source>
</reference>
<name>A0A074VR79_AURM1</name>
<dbReference type="Pfam" id="PF08286">
    <property type="entry name" value="Spc24"/>
    <property type="match status" value="1"/>
</dbReference>
<dbReference type="STRING" id="1043003.A0A074VR79"/>
<feature type="region of interest" description="Disordered" evidence="13">
    <location>
        <begin position="60"/>
        <end position="79"/>
    </location>
</feature>
<dbReference type="GO" id="GO:0005815">
    <property type="term" value="C:microtubule organizing center"/>
    <property type="evidence" value="ECO:0007669"/>
    <property type="project" value="UniProtKB-SubCell"/>
</dbReference>
<keyword evidence="9 11" id="KW-0131">Cell cycle</keyword>
<dbReference type="Gene3D" id="3.30.160.430">
    <property type="match status" value="1"/>
</dbReference>
<dbReference type="GeneID" id="63914814"/>
<comment type="function">
    <text evidence="11">Acts as a component of the essential kinetochore-associated NDC80 complex, which is required for chromosome segregation and spindle checkpoint activity.</text>
</comment>
<evidence type="ECO:0000256" key="13">
    <source>
        <dbReference type="SAM" id="MobiDB-lite"/>
    </source>
</evidence>
<dbReference type="GO" id="GO:0007059">
    <property type="term" value="P:chromosome segregation"/>
    <property type="evidence" value="ECO:0007669"/>
    <property type="project" value="TreeGrafter"/>
</dbReference>